<evidence type="ECO:0000313" key="2">
    <source>
        <dbReference type="EMBL" id="KAF2641526.1"/>
    </source>
</evidence>
<keyword evidence="1" id="KW-1133">Transmembrane helix</keyword>
<evidence type="ECO:0000313" key="3">
    <source>
        <dbReference type="Proteomes" id="UP000799753"/>
    </source>
</evidence>
<sequence>MHCRGAVDSAPHIIVMGIRSVLIVVVGLTGREGLRRSYAGFCADLMVGFDCFGYIVCTVNNRSVEK</sequence>
<dbReference type="AlphaFoldDB" id="A0A6A6S116"/>
<dbReference type="Proteomes" id="UP000799753">
    <property type="component" value="Unassembled WGS sequence"/>
</dbReference>
<reference evidence="2" key="1">
    <citation type="journal article" date="2020" name="Stud. Mycol.">
        <title>101 Dothideomycetes genomes: a test case for predicting lifestyles and emergence of pathogens.</title>
        <authorList>
            <person name="Haridas S."/>
            <person name="Albert R."/>
            <person name="Binder M."/>
            <person name="Bloem J."/>
            <person name="Labutti K."/>
            <person name="Salamov A."/>
            <person name="Andreopoulos B."/>
            <person name="Baker S."/>
            <person name="Barry K."/>
            <person name="Bills G."/>
            <person name="Bluhm B."/>
            <person name="Cannon C."/>
            <person name="Castanera R."/>
            <person name="Culley D."/>
            <person name="Daum C."/>
            <person name="Ezra D."/>
            <person name="Gonzalez J."/>
            <person name="Henrissat B."/>
            <person name="Kuo A."/>
            <person name="Liang C."/>
            <person name="Lipzen A."/>
            <person name="Lutzoni F."/>
            <person name="Magnuson J."/>
            <person name="Mondo S."/>
            <person name="Nolan M."/>
            <person name="Ohm R."/>
            <person name="Pangilinan J."/>
            <person name="Park H.-J."/>
            <person name="Ramirez L."/>
            <person name="Alfaro M."/>
            <person name="Sun H."/>
            <person name="Tritt A."/>
            <person name="Yoshinaga Y."/>
            <person name="Zwiers L.-H."/>
            <person name="Turgeon B."/>
            <person name="Goodwin S."/>
            <person name="Spatafora J."/>
            <person name="Crous P."/>
            <person name="Grigoriev I."/>
        </authorList>
    </citation>
    <scope>NUCLEOTIDE SEQUENCE</scope>
    <source>
        <strain evidence="2">CBS 473.64</strain>
    </source>
</reference>
<protein>
    <submittedName>
        <fullName evidence="2">Uncharacterized protein</fullName>
    </submittedName>
</protein>
<feature type="transmembrane region" description="Helical" evidence="1">
    <location>
        <begin position="12"/>
        <end position="30"/>
    </location>
</feature>
<keyword evidence="1" id="KW-0472">Membrane</keyword>
<organism evidence="2 3">
    <name type="scientific">Massarina eburnea CBS 473.64</name>
    <dbReference type="NCBI Taxonomy" id="1395130"/>
    <lineage>
        <taxon>Eukaryota</taxon>
        <taxon>Fungi</taxon>
        <taxon>Dikarya</taxon>
        <taxon>Ascomycota</taxon>
        <taxon>Pezizomycotina</taxon>
        <taxon>Dothideomycetes</taxon>
        <taxon>Pleosporomycetidae</taxon>
        <taxon>Pleosporales</taxon>
        <taxon>Massarineae</taxon>
        <taxon>Massarinaceae</taxon>
        <taxon>Massarina</taxon>
    </lineage>
</organism>
<gene>
    <name evidence="2" type="ORF">P280DRAFT_315893</name>
</gene>
<name>A0A6A6S116_9PLEO</name>
<keyword evidence="1" id="KW-0812">Transmembrane</keyword>
<evidence type="ECO:0000256" key="1">
    <source>
        <dbReference type="SAM" id="Phobius"/>
    </source>
</evidence>
<keyword evidence="3" id="KW-1185">Reference proteome</keyword>
<proteinExistence type="predicted"/>
<accession>A0A6A6S116</accession>
<dbReference type="EMBL" id="MU006783">
    <property type="protein sequence ID" value="KAF2641526.1"/>
    <property type="molecule type" value="Genomic_DNA"/>
</dbReference>